<dbReference type="AlphaFoldDB" id="A0A4P6USP4"/>
<evidence type="ECO:0000313" key="2">
    <source>
        <dbReference type="Proteomes" id="UP000291151"/>
    </source>
</evidence>
<reference evidence="1 2" key="1">
    <citation type="submission" date="2019-02" db="EMBL/GenBank/DDBJ databases">
        <title>Ureibacillus thermophilus.</title>
        <authorList>
            <person name="Sunny J.S."/>
            <person name="Natarajan A."/>
            <person name="Saleena L.M."/>
        </authorList>
    </citation>
    <scope>NUCLEOTIDE SEQUENCE [LARGE SCALE GENOMIC DNA]</scope>
    <source>
        <strain evidence="1 2">LM102</strain>
    </source>
</reference>
<proteinExistence type="predicted"/>
<organism evidence="1 2">
    <name type="scientific">Ureibacillus thermophilus</name>
    <dbReference type="NCBI Taxonomy" id="367743"/>
    <lineage>
        <taxon>Bacteria</taxon>
        <taxon>Bacillati</taxon>
        <taxon>Bacillota</taxon>
        <taxon>Bacilli</taxon>
        <taxon>Bacillales</taxon>
        <taxon>Caryophanaceae</taxon>
        <taxon>Ureibacillus</taxon>
    </lineage>
</organism>
<dbReference type="KEGG" id="uth:DKZ56_07435"/>
<sequence length="118" mass="14390">MSDVIDFFSIKKKRQEEQIVKLFRKANSFQNREQIDKLIDENKLSVDDHKNFLAFLAYLQEKKIEPTKLFISVLEMPKHQFEQNYQLNWFSVVQYCLIFLTILKEKNQEQYEQFFSEP</sequence>
<evidence type="ECO:0000313" key="1">
    <source>
        <dbReference type="EMBL" id="QBK25707.1"/>
    </source>
</evidence>
<name>A0A4P6USP4_9BACL</name>
<dbReference type="RefSeq" id="WP_208652092.1">
    <property type="nucleotide sequence ID" value="NZ_CP036528.1"/>
</dbReference>
<dbReference type="Proteomes" id="UP000291151">
    <property type="component" value="Chromosome"/>
</dbReference>
<protein>
    <submittedName>
        <fullName evidence="1">Uncharacterized protein</fullName>
    </submittedName>
</protein>
<dbReference type="EMBL" id="CP036528">
    <property type="protein sequence ID" value="QBK25707.1"/>
    <property type="molecule type" value="Genomic_DNA"/>
</dbReference>
<gene>
    <name evidence="1" type="ORF">DKZ56_07435</name>
</gene>
<keyword evidence="2" id="KW-1185">Reference proteome</keyword>
<accession>A0A4P6USP4</accession>